<dbReference type="EMBL" id="JAVFWL010000004">
    <property type="protein sequence ID" value="KAK6752091.1"/>
    <property type="molecule type" value="Genomic_DNA"/>
</dbReference>
<gene>
    <name evidence="3" type="primary">Necator_chrIV.g16780</name>
    <name evidence="3" type="ORF">RB195_003483</name>
</gene>
<protein>
    <recommendedName>
        <fullName evidence="2">Chromo domain-containing protein</fullName>
    </recommendedName>
</protein>
<dbReference type="InterPro" id="IPR000953">
    <property type="entry name" value="Chromo/chromo_shadow_dom"/>
</dbReference>
<name>A0ABR1DNS3_NECAM</name>
<feature type="compositionally biased region" description="Basic residues" evidence="1">
    <location>
        <begin position="131"/>
        <end position="142"/>
    </location>
</feature>
<organism evidence="3 4">
    <name type="scientific">Necator americanus</name>
    <name type="common">Human hookworm</name>
    <dbReference type="NCBI Taxonomy" id="51031"/>
    <lineage>
        <taxon>Eukaryota</taxon>
        <taxon>Metazoa</taxon>
        <taxon>Ecdysozoa</taxon>
        <taxon>Nematoda</taxon>
        <taxon>Chromadorea</taxon>
        <taxon>Rhabditida</taxon>
        <taxon>Rhabditina</taxon>
        <taxon>Rhabditomorpha</taxon>
        <taxon>Strongyloidea</taxon>
        <taxon>Ancylostomatidae</taxon>
        <taxon>Bunostominae</taxon>
        <taxon>Necator</taxon>
    </lineage>
</organism>
<feature type="compositionally biased region" description="Basic and acidic residues" evidence="1">
    <location>
        <begin position="367"/>
        <end position="378"/>
    </location>
</feature>
<dbReference type="Pfam" id="PF11717">
    <property type="entry name" value="Tudor-knot"/>
    <property type="match status" value="1"/>
</dbReference>
<feature type="region of interest" description="Disordered" evidence="1">
    <location>
        <begin position="130"/>
        <end position="166"/>
    </location>
</feature>
<feature type="compositionally biased region" description="Low complexity" evidence="1">
    <location>
        <begin position="379"/>
        <end position="388"/>
    </location>
</feature>
<dbReference type="CDD" id="cd20104">
    <property type="entry name" value="MBT_PHF20L1-like"/>
    <property type="match status" value="1"/>
</dbReference>
<comment type="caution">
    <text evidence="3">The sequence shown here is derived from an EMBL/GenBank/DDBJ whole genome shotgun (WGS) entry which is preliminary data.</text>
</comment>
<feature type="compositionally biased region" description="Polar residues" evidence="1">
    <location>
        <begin position="197"/>
        <end position="214"/>
    </location>
</feature>
<dbReference type="Proteomes" id="UP001303046">
    <property type="component" value="Unassembled WGS sequence"/>
</dbReference>
<feature type="compositionally biased region" description="Acidic residues" evidence="1">
    <location>
        <begin position="155"/>
        <end position="166"/>
    </location>
</feature>
<sequence length="411" mass="46442">MQYGVGDLVRCIWGAKPVEYEAKILDVDNESEEYYVHYQGWNKRYDEWITESSIIGWAKKHEETIPQIETPKIRHSKREKKAKKPIDWSPAHNVSVRHEEQPLRRKHFAFSHARVTNNLKLFWVPHAYSSKPKRSPPNKVSKHPAPLSSIIANESTDDEPTSDEEIIDLSIPRSYIDVLAKAKRRAERKRNRGALPQFTQATGSGSNSSHTRSLPNGAHPMMRPTSTNKHTTASGLSSTVSTSMECHNFASIGGDHNYSSLRFQYNKTRPIGIERKDPSTVEVTSSIKRILPIRKPLNFELPMPYFKPRFKFISSSAANSKVNTRRLPTADCPPNLGSPYNYRDEFHLALTSSSMECDSLSTSSSRDFSHPHGEESDSRTFSSSSSEQDEIAASLIPLVTSEPRSNFTIVT</sequence>
<proteinExistence type="predicted"/>
<evidence type="ECO:0000259" key="2">
    <source>
        <dbReference type="SMART" id="SM00298"/>
    </source>
</evidence>
<reference evidence="3 4" key="1">
    <citation type="submission" date="2023-08" db="EMBL/GenBank/DDBJ databases">
        <title>A Necator americanus chromosomal reference genome.</title>
        <authorList>
            <person name="Ilik V."/>
            <person name="Petrzelkova K.J."/>
            <person name="Pardy F."/>
            <person name="Fuh T."/>
            <person name="Niatou-Singa F.S."/>
            <person name="Gouil Q."/>
            <person name="Baker L."/>
            <person name="Ritchie M.E."/>
            <person name="Jex A.R."/>
            <person name="Gazzola D."/>
            <person name="Li H."/>
            <person name="Toshio Fujiwara R."/>
            <person name="Zhan B."/>
            <person name="Aroian R.V."/>
            <person name="Pafco B."/>
            <person name="Schwarz E.M."/>
        </authorList>
    </citation>
    <scope>NUCLEOTIDE SEQUENCE [LARGE SCALE GENOMIC DNA]</scope>
    <source>
        <strain evidence="3 4">Aroian</strain>
        <tissue evidence="3">Whole animal</tissue>
    </source>
</reference>
<feature type="region of interest" description="Disordered" evidence="1">
    <location>
        <begin position="361"/>
        <end position="388"/>
    </location>
</feature>
<evidence type="ECO:0000313" key="4">
    <source>
        <dbReference type="Proteomes" id="UP001303046"/>
    </source>
</evidence>
<dbReference type="InterPro" id="IPR025995">
    <property type="entry name" value="Tudor-knot"/>
</dbReference>
<feature type="region of interest" description="Disordered" evidence="1">
    <location>
        <begin position="186"/>
        <end position="239"/>
    </location>
</feature>
<accession>A0ABR1DNS3</accession>
<evidence type="ECO:0000313" key="3">
    <source>
        <dbReference type="EMBL" id="KAK6752091.1"/>
    </source>
</evidence>
<feature type="domain" description="Chromo" evidence="2">
    <location>
        <begin position="19"/>
        <end position="69"/>
    </location>
</feature>
<dbReference type="InterPro" id="IPR016197">
    <property type="entry name" value="Chromo-like_dom_sf"/>
</dbReference>
<dbReference type="SUPFAM" id="SSF54160">
    <property type="entry name" value="Chromo domain-like"/>
    <property type="match status" value="1"/>
</dbReference>
<dbReference type="SMART" id="SM00298">
    <property type="entry name" value="CHROMO"/>
    <property type="match status" value="1"/>
</dbReference>
<keyword evidence="4" id="KW-1185">Reference proteome</keyword>
<dbReference type="Gene3D" id="2.30.30.140">
    <property type="match status" value="1"/>
</dbReference>
<evidence type="ECO:0000256" key="1">
    <source>
        <dbReference type="SAM" id="MobiDB-lite"/>
    </source>
</evidence>
<feature type="compositionally biased region" description="Polar residues" evidence="1">
    <location>
        <begin position="224"/>
        <end position="239"/>
    </location>
</feature>